<feature type="domain" description="DNA methylase adenine-specific" evidence="1">
    <location>
        <begin position="80"/>
        <end position="297"/>
    </location>
</feature>
<dbReference type="InterPro" id="IPR052933">
    <property type="entry name" value="DNA_Protect_Modify"/>
</dbReference>
<dbReference type="PANTHER" id="PTHR41313">
    <property type="entry name" value="ADENINE-SPECIFIC METHYLTRANSFERASE"/>
    <property type="match status" value="1"/>
</dbReference>
<name>A0A9Q5JGT0_9LACT</name>
<dbReference type="Gene3D" id="1.10.150.470">
    <property type="match status" value="1"/>
</dbReference>
<dbReference type="OrthoDB" id="9788159at2"/>
<accession>A0A9Q5JGT0</accession>
<comment type="caution">
    <text evidence="2">The sequence shown here is derived from an EMBL/GenBank/DDBJ whole genome shotgun (WGS) entry which is preliminary data.</text>
</comment>
<dbReference type="Gene3D" id="3.40.50.150">
    <property type="entry name" value="Vaccinia Virus protein VP39"/>
    <property type="match status" value="1"/>
</dbReference>
<organism evidence="2 3">
    <name type="scientific">Floricoccus penangensis</name>
    <dbReference type="NCBI Taxonomy" id="1859475"/>
    <lineage>
        <taxon>Bacteria</taxon>
        <taxon>Bacillati</taxon>
        <taxon>Bacillota</taxon>
        <taxon>Bacilli</taxon>
        <taxon>Lactobacillales</taxon>
        <taxon>Streptococcaceae</taxon>
        <taxon>Floricoccus</taxon>
    </lineage>
</organism>
<dbReference type="EMBL" id="MKIQ01000026">
    <property type="protein sequence ID" value="OFI47094.1"/>
    <property type="molecule type" value="Genomic_DNA"/>
</dbReference>
<dbReference type="AlphaFoldDB" id="A0A9Q5JGT0"/>
<proteinExistence type="predicted"/>
<dbReference type="RefSeq" id="WP_070787692.1">
    <property type="nucleotide sequence ID" value="NZ_CP075561.1"/>
</dbReference>
<gene>
    <name evidence="2" type="ORF">BG262_01850</name>
</gene>
<sequence length="311" mass="35007">MDIQKVEEAFNLIIENTQTLEQELHTHFYDALIEQNVAYVEGKSSNETVEKNNEKLHSLNLSQQEWQKAFQFVLIKGGQFAKLQANHQFTPDSIAYIINFIIDTLKPQKDISIVELGSGTGNMASTLLSNSDKNIFYIGIEVDDLLIDLAASIADVMKLKVEFMQQDAVKPLLIEPSDVVISDLPIGFYPDDEEASNFQVATDKDEHTYAHHLLMEQALNYLKDDGIAIFLAPVDLLTSGQADELKGWMKDSAHLSALIALPQNLFKNSPKAIFVFDKKITNKPTFVYNLSSLTETEIVQQFMAEFTKNVL</sequence>
<evidence type="ECO:0000313" key="2">
    <source>
        <dbReference type="EMBL" id="OFI47094.1"/>
    </source>
</evidence>
<keyword evidence="2" id="KW-0808">Transferase</keyword>
<reference evidence="3" key="1">
    <citation type="submission" date="2016-09" db="EMBL/GenBank/DDBJ databases">
        <title>Draft genome sequence of a novel species of the family Streptococcaceae isolated from flowers.</title>
        <authorList>
            <person name="Chuah L.-O."/>
            <person name="Yap K.-P."/>
            <person name="Thong K.L."/>
            <person name="Liong M.T."/>
            <person name="Ahmad R."/>
            <person name="Rusul G."/>
        </authorList>
    </citation>
    <scope>NUCLEOTIDE SEQUENCE [LARGE SCALE GENOMIC DNA]</scope>
    <source>
        <strain evidence="3">HibF3</strain>
    </source>
</reference>
<dbReference type="GO" id="GO:0032259">
    <property type="term" value="P:methylation"/>
    <property type="evidence" value="ECO:0007669"/>
    <property type="project" value="UniProtKB-KW"/>
</dbReference>
<dbReference type="Pfam" id="PF02384">
    <property type="entry name" value="N6_Mtase"/>
    <property type="match status" value="1"/>
</dbReference>
<dbReference type="GO" id="GO:0003677">
    <property type="term" value="F:DNA binding"/>
    <property type="evidence" value="ECO:0007669"/>
    <property type="project" value="InterPro"/>
</dbReference>
<dbReference type="CDD" id="cd02440">
    <property type="entry name" value="AdoMet_MTases"/>
    <property type="match status" value="1"/>
</dbReference>
<dbReference type="PANTHER" id="PTHR41313:SF1">
    <property type="entry name" value="DNA METHYLASE ADENINE-SPECIFIC DOMAIN-CONTAINING PROTEIN"/>
    <property type="match status" value="1"/>
</dbReference>
<evidence type="ECO:0000259" key="1">
    <source>
        <dbReference type="Pfam" id="PF02384"/>
    </source>
</evidence>
<dbReference type="SUPFAM" id="SSF53335">
    <property type="entry name" value="S-adenosyl-L-methionine-dependent methyltransferases"/>
    <property type="match status" value="1"/>
</dbReference>
<dbReference type="InterPro" id="IPR003356">
    <property type="entry name" value="DNA_methylase_A-5"/>
</dbReference>
<evidence type="ECO:0000313" key="3">
    <source>
        <dbReference type="Proteomes" id="UP000177273"/>
    </source>
</evidence>
<dbReference type="InterPro" id="IPR029063">
    <property type="entry name" value="SAM-dependent_MTases_sf"/>
</dbReference>
<protein>
    <submittedName>
        <fullName evidence="2">DNA methyltransferase</fullName>
    </submittedName>
</protein>
<dbReference type="GO" id="GO:0008170">
    <property type="term" value="F:N-methyltransferase activity"/>
    <property type="evidence" value="ECO:0007669"/>
    <property type="project" value="InterPro"/>
</dbReference>
<dbReference type="Proteomes" id="UP000177273">
    <property type="component" value="Unassembled WGS sequence"/>
</dbReference>
<keyword evidence="3" id="KW-1185">Reference proteome</keyword>
<keyword evidence="2" id="KW-0489">Methyltransferase</keyword>